<dbReference type="PANTHER" id="PTHR13254">
    <property type="entry name" value="GOLGI AUTOANTIGEN, GOLGIN SUBFAMILY A, 7"/>
    <property type="match status" value="1"/>
</dbReference>
<feature type="domain" description="Golgin subfamily A member 7/ERF4" evidence="7">
    <location>
        <begin position="63"/>
        <end position="215"/>
    </location>
</feature>
<keyword evidence="5" id="KW-0256">Endoplasmic reticulum</keyword>
<evidence type="ECO:0000313" key="9">
    <source>
        <dbReference type="Proteomes" id="UP000268321"/>
    </source>
</evidence>
<name>A0A4P9ZG85_9ASCO</name>
<dbReference type="GO" id="GO:0005789">
    <property type="term" value="C:endoplasmic reticulum membrane"/>
    <property type="evidence" value="ECO:0007669"/>
    <property type="project" value="UniProtKB-SubCell"/>
</dbReference>
<evidence type="ECO:0000256" key="4">
    <source>
        <dbReference type="ARBA" id="ARBA00018463"/>
    </source>
</evidence>
<dbReference type="OrthoDB" id="5377273at2759"/>
<dbReference type="PANTHER" id="PTHR13254:SF0">
    <property type="entry name" value="GOLGIN SUBFAMILY A MEMBER 7_ERF4 DOMAIN-CONTAINING PROTEIN"/>
    <property type="match status" value="1"/>
</dbReference>
<organism evidence="8 9">
    <name type="scientific">Metschnikowia bicuspidata</name>
    <dbReference type="NCBI Taxonomy" id="27322"/>
    <lineage>
        <taxon>Eukaryota</taxon>
        <taxon>Fungi</taxon>
        <taxon>Dikarya</taxon>
        <taxon>Ascomycota</taxon>
        <taxon>Saccharomycotina</taxon>
        <taxon>Pichiomycetes</taxon>
        <taxon>Metschnikowiaceae</taxon>
        <taxon>Metschnikowia</taxon>
    </lineage>
</organism>
<reference evidence="9" key="1">
    <citation type="journal article" date="2018" name="Nat. Microbiol.">
        <title>Leveraging single-cell genomics to expand the fungal tree of life.</title>
        <authorList>
            <person name="Ahrendt S.R."/>
            <person name="Quandt C.A."/>
            <person name="Ciobanu D."/>
            <person name="Clum A."/>
            <person name="Salamov A."/>
            <person name="Andreopoulos B."/>
            <person name="Cheng J.F."/>
            <person name="Woyke T."/>
            <person name="Pelin A."/>
            <person name="Henrissat B."/>
            <person name="Reynolds N.K."/>
            <person name="Benny G.L."/>
            <person name="Smith M.E."/>
            <person name="James T.Y."/>
            <person name="Grigoriev I.V."/>
        </authorList>
    </citation>
    <scope>NUCLEOTIDE SEQUENCE [LARGE SCALE GENOMIC DNA]</scope>
    <source>
        <strain evidence="9">Baker2002</strain>
    </source>
</reference>
<evidence type="ECO:0000256" key="5">
    <source>
        <dbReference type="ARBA" id="ARBA00022824"/>
    </source>
</evidence>
<dbReference type="AlphaFoldDB" id="A0A4P9ZG85"/>
<gene>
    <name evidence="8" type="ORF">METBISCDRAFT_21809</name>
</gene>
<dbReference type="InterPro" id="IPR051371">
    <property type="entry name" value="Ras_palmitoyltransferase"/>
</dbReference>
<dbReference type="Proteomes" id="UP000268321">
    <property type="component" value="Unassembled WGS sequence"/>
</dbReference>
<evidence type="ECO:0000313" key="8">
    <source>
        <dbReference type="EMBL" id="RKP32084.1"/>
    </source>
</evidence>
<evidence type="ECO:0000259" key="7">
    <source>
        <dbReference type="Pfam" id="PF10256"/>
    </source>
</evidence>
<dbReference type="EMBL" id="ML004434">
    <property type="protein sequence ID" value="RKP32084.1"/>
    <property type="molecule type" value="Genomic_DNA"/>
</dbReference>
<comment type="similarity">
    <text evidence="2">Belongs to the ERF4 family.</text>
</comment>
<dbReference type="InterPro" id="IPR019383">
    <property type="entry name" value="Golgin_A_7/ERF4"/>
</dbReference>
<evidence type="ECO:0000256" key="6">
    <source>
        <dbReference type="ARBA" id="ARBA00023136"/>
    </source>
</evidence>
<keyword evidence="6" id="KW-0472">Membrane</keyword>
<dbReference type="GO" id="GO:0031211">
    <property type="term" value="C:endoplasmic reticulum palmitoyltransferase complex"/>
    <property type="evidence" value="ECO:0007669"/>
    <property type="project" value="TreeGrafter"/>
</dbReference>
<sequence length="242" mass="27266">MASEKRERVFFNYHEFVAHGEPILVSGLNTRQQDAKPPLDLVINHFPNVYVPQGSPVYERTRIVRIPRAYDSHPDSVRIPQFSLYTPGKEPLSLVSTDNTSAYSMHDGYMYGTTSMTPLVPLLLSEAELLEIVRNVNSLFQRVFPPMGWVSAMTSVADFLTGSLFSAVLRGLGRNGADALAELEEYTECVNLRFSGRHRDLKMVSLRESGFLSLDFQIPLTRQPDRWSRLPGSEDGRTNLEG</sequence>
<protein>
    <recommendedName>
        <fullName evidence="4">Ras modification protein ERF4</fullName>
    </recommendedName>
</protein>
<keyword evidence="9" id="KW-1185">Reference proteome</keyword>
<evidence type="ECO:0000256" key="2">
    <source>
        <dbReference type="ARBA" id="ARBA00007732"/>
    </source>
</evidence>
<dbReference type="Pfam" id="PF10256">
    <property type="entry name" value="Erf4"/>
    <property type="match status" value="1"/>
</dbReference>
<comment type="subcellular location">
    <subcellularLocation>
        <location evidence="1">Endoplasmic reticulum membrane</location>
        <topology evidence="1">Peripheral membrane protein</topology>
    </subcellularLocation>
</comment>
<dbReference type="GO" id="GO:0006612">
    <property type="term" value="P:protein targeting to membrane"/>
    <property type="evidence" value="ECO:0007669"/>
    <property type="project" value="TreeGrafter"/>
</dbReference>
<evidence type="ECO:0000256" key="1">
    <source>
        <dbReference type="ARBA" id="ARBA00004406"/>
    </source>
</evidence>
<evidence type="ECO:0000256" key="3">
    <source>
        <dbReference type="ARBA" id="ARBA00011396"/>
    </source>
</evidence>
<proteinExistence type="inferred from homology"/>
<accession>A0A4P9ZG85</accession>
<comment type="subunit">
    <text evidence="3">Interacts with ERF2.</text>
</comment>